<protein>
    <submittedName>
        <fullName evidence="3">Uncharacterized protein</fullName>
    </submittedName>
</protein>
<sequence length="542" mass="60152">MKFTNSVLLLSLSLTSALALLSEASPAPFPNAHPDSSSPTPRQGPHPNIHTRKSRTDPSSDLTAASIASLDNTHPQRLRRQGNNDNINQRLSSSILTPSFLDVQSRQSSKIVTSGKSDITHQRRRQRPITARSPTQKKTRTLVKRASPAAKKPPLLLLPDSRSIWQTGSYQTVKWSLKYSKSLPKDTTVDIVLVDSKTNRKVSSLKRFVPFKKGSAQVWVPVNLPEGLSFVLVLELYHGRSQEQVISTILSSSSQSSSSYQNKNQASPGKVSDSMEENSYGDKSSPSTSTDILSTVVRRSDISISSGARKMARDTPYPGSPGSVNSVNGGVFGTSKAGAHHDINNNDYYTGDAKEQPLEFLPEEMREEYPNTVLPLVLEHTFGLHQKVYTMTPYTLEWKIPDRIRELLEYTRQVQSAASLWSKNNQKPPATPTSIFLAKVLVELVTEQTLESVVVMARDIPAETMFQYLSIQEHIPPAFYRLRVQMVVVQVNVDGKTLNIGQVPPPITNSKSMEGWEFPNGGQVIDRYEAVTRRFWVSQGAL</sequence>
<reference evidence="3" key="1">
    <citation type="journal article" date="2020" name="Fungal Divers.">
        <title>Resolving the Mortierellaceae phylogeny through synthesis of multi-gene phylogenetics and phylogenomics.</title>
        <authorList>
            <person name="Vandepol N."/>
            <person name="Liber J."/>
            <person name="Desiro A."/>
            <person name="Na H."/>
            <person name="Kennedy M."/>
            <person name="Barry K."/>
            <person name="Grigoriev I.V."/>
            <person name="Miller A.N."/>
            <person name="O'Donnell K."/>
            <person name="Stajich J.E."/>
            <person name="Bonito G."/>
        </authorList>
    </citation>
    <scope>NUCLEOTIDE SEQUENCE</scope>
    <source>
        <strain evidence="3">NRRL 2769</strain>
    </source>
</reference>
<name>A0A9P6N6A2_9FUNG</name>
<feature type="compositionally biased region" description="Polar residues" evidence="1">
    <location>
        <begin position="281"/>
        <end position="292"/>
    </location>
</feature>
<feature type="signal peptide" evidence="2">
    <location>
        <begin position="1"/>
        <end position="19"/>
    </location>
</feature>
<organism evidence="3 4">
    <name type="scientific">Entomortierella chlamydospora</name>
    <dbReference type="NCBI Taxonomy" id="101097"/>
    <lineage>
        <taxon>Eukaryota</taxon>
        <taxon>Fungi</taxon>
        <taxon>Fungi incertae sedis</taxon>
        <taxon>Mucoromycota</taxon>
        <taxon>Mortierellomycotina</taxon>
        <taxon>Mortierellomycetes</taxon>
        <taxon>Mortierellales</taxon>
        <taxon>Mortierellaceae</taxon>
        <taxon>Entomortierella</taxon>
    </lineage>
</organism>
<comment type="caution">
    <text evidence="3">The sequence shown here is derived from an EMBL/GenBank/DDBJ whole genome shotgun (WGS) entry which is preliminary data.</text>
</comment>
<feature type="region of interest" description="Disordered" evidence="1">
    <location>
        <begin position="254"/>
        <end position="292"/>
    </location>
</feature>
<dbReference type="AlphaFoldDB" id="A0A9P6N6A2"/>
<evidence type="ECO:0000256" key="2">
    <source>
        <dbReference type="SAM" id="SignalP"/>
    </source>
</evidence>
<proteinExistence type="predicted"/>
<feature type="region of interest" description="Disordered" evidence="1">
    <location>
        <begin position="29"/>
        <end position="89"/>
    </location>
</feature>
<keyword evidence="2" id="KW-0732">Signal</keyword>
<feature type="compositionally biased region" description="Polar residues" evidence="1">
    <location>
        <begin position="106"/>
        <end position="117"/>
    </location>
</feature>
<dbReference type="EMBL" id="JAAAID010000013">
    <property type="protein sequence ID" value="KAG0024566.1"/>
    <property type="molecule type" value="Genomic_DNA"/>
</dbReference>
<feature type="region of interest" description="Disordered" evidence="1">
    <location>
        <begin position="106"/>
        <end position="146"/>
    </location>
</feature>
<feature type="compositionally biased region" description="Polar residues" evidence="1">
    <location>
        <begin position="69"/>
        <end position="89"/>
    </location>
</feature>
<keyword evidence="4" id="KW-1185">Reference proteome</keyword>
<feature type="region of interest" description="Disordered" evidence="1">
    <location>
        <begin position="305"/>
        <end position="324"/>
    </location>
</feature>
<evidence type="ECO:0000313" key="3">
    <source>
        <dbReference type="EMBL" id="KAG0024566.1"/>
    </source>
</evidence>
<evidence type="ECO:0000313" key="4">
    <source>
        <dbReference type="Proteomes" id="UP000703661"/>
    </source>
</evidence>
<feature type="chain" id="PRO_5040139138" evidence="2">
    <location>
        <begin position="20"/>
        <end position="542"/>
    </location>
</feature>
<accession>A0A9P6N6A2</accession>
<dbReference type="Proteomes" id="UP000703661">
    <property type="component" value="Unassembled WGS sequence"/>
</dbReference>
<evidence type="ECO:0000256" key="1">
    <source>
        <dbReference type="SAM" id="MobiDB-lite"/>
    </source>
</evidence>
<gene>
    <name evidence="3" type="ORF">BGZ80_001323</name>
</gene>